<keyword evidence="4" id="KW-0378">Hydrolase</keyword>
<evidence type="ECO:0000256" key="1">
    <source>
        <dbReference type="ARBA" id="ARBA00023157"/>
    </source>
</evidence>
<dbReference type="Proteomes" id="UP001623349">
    <property type="component" value="Unassembled WGS sequence"/>
</dbReference>
<dbReference type="PANTHER" id="PTHR24252:SF27">
    <property type="entry name" value="TRANSMEMBRANE PROTEASE SERINE 3-LIKE"/>
    <property type="match status" value="1"/>
</dbReference>
<reference evidence="4 5" key="1">
    <citation type="submission" date="2024-08" db="EMBL/GenBank/DDBJ databases">
        <title>The draft genome of Apodemus speciosus.</title>
        <authorList>
            <person name="Nabeshima K."/>
            <person name="Suzuki S."/>
            <person name="Onuma M."/>
        </authorList>
    </citation>
    <scope>NUCLEOTIDE SEQUENCE [LARGE SCALE GENOMIC DNA]</scope>
    <source>
        <strain evidence="4">IB14-021</strain>
    </source>
</reference>
<dbReference type="GO" id="GO:0006508">
    <property type="term" value="P:proteolysis"/>
    <property type="evidence" value="ECO:0007669"/>
    <property type="project" value="UniProtKB-KW"/>
</dbReference>
<dbReference type="InterPro" id="IPR001254">
    <property type="entry name" value="Trypsin_dom"/>
</dbReference>
<organism evidence="4 5">
    <name type="scientific">Apodemus speciosus</name>
    <name type="common">Large Japanese field mouse</name>
    <dbReference type="NCBI Taxonomy" id="105296"/>
    <lineage>
        <taxon>Eukaryota</taxon>
        <taxon>Metazoa</taxon>
        <taxon>Chordata</taxon>
        <taxon>Craniata</taxon>
        <taxon>Vertebrata</taxon>
        <taxon>Euteleostomi</taxon>
        <taxon>Mammalia</taxon>
        <taxon>Eutheria</taxon>
        <taxon>Euarchontoglires</taxon>
        <taxon>Glires</taxon>
        <taxon>Rodentia</taxon>
        <taxon>Myomorpha</taxon>
        <taxon>Muroidea</taxon>
        <taxon>Muridae</taxon>
        <taxon>Murinae</taxon>
        <taxon>Apodemus</taxon>
    </lineage>
</organism>
<sequence length="174" mass="18963">MWGLCAGTALGSDCCPLHVQVSMCSFRLSRLSSWRVHAGLVSHGAVRQHQGTMVEKIIPHPLYSAQNHDYDVALLQLRTPINFSDTVGAVHTHSSDTLQDTMVPLLSTHLCNSSCMYNACQGDSGGPLVCPSGDTWHLVGVVSWGRGCAEPNHPGVYAKVAEFLDWIHETVRVR</sequence>
<feature type="domain" description="Peptidase S1" evidence="3">
    <location>
        <begin position="1"/>
        <end position="172"/>
    </location>
</feature>
<dbReference type="InterPro" id="IPR043504">
    <property type="entry name" value="Peptidase_S1_PA_chymotrypsin"/>
</dbReference>
<keyword evidence="2" id="KW-0325">Glycoprotein</keyword>
<evidence type="ECO:0000313" key="4">
    <source>
        <dbReference type="EMBL" id="GAB1294177.1"/>
    </source>
</evidence>
<comment type="caution">
    <text evidence="4">The sequence shown here is derived from an EMBL/GenBank/DDBJ whole genome shotgun (WGS) entry which is preliminary data.</text>
</comment>
<dbReference type="SMART" id="SM00020">
    <property type="entry name" value="Tryp_SPc"/>
    <property type="match status" value="1"/>
</dbReference>
<dbReference type="PROSITE" id="PS00135">
    <property type="entry name" value="TRYPSIN_SER"/>
    <property type="match status" value="1"/>
</dbReference>
<dbReference type="EMBL" id="BAAFST010000009">
    <property type="protein sequence ID" value="GAB1294177.1"/>
    <property type="molecule type" value="Genomic_DNA"/>
</dbReference>
<keyword evidence="5" id="KW-1185">Reference proteome</keyword>
<proteinExistence type="predicted"/>
<dbReference type="InterPro" id="IPR009003">
    <property type="entry name" value="Peptidase_S1_PA"/>
</dbReference>
<keyword evidence="4" id="KW-0472">Membrane</keyword>
<dbReference type="CDD" id="cd00190">
    <property type="entry name" value="Tryp_SPc"/>
    <property type="match status" value="1"/>
</dbReference>
<dbReference type="InterPro" id="IPR033116">
    <property type="entry name" value="TRYPSIN_SER"/>
</dbReference>
<dbReference type="SUPFAM" id="SSF50494">
    <property type="entry name" value="Trypsin-like serine proteases"/>
    <property type="match status" value="1"/>
</dbReference>
<gene>
    <name evidence="4" type="ORF">APTSU1_000941000</name>
</gene>
<evidence type="ECO:0000256" key="2">
    <source>
        <dbReference type="ARBA" id="ARBA00023180"/>
    </source>
</evidence>
<dbReference type="GO" id="GO:0008233">
    <property type="term" value="F:peptidase activity"/>
    <property type="evidence" value="ECO:0007669"/>
    <property type="project" value="UniProtKB-KW"/>
</dbReference>
<dbReference type="PANTHER" id="PTHR24252">
    <property type="entry name" value="ACROSIN-RELATED"/>
    <property type="match status" value="1"/>
</dbReference>
<keyword evidence="4" id="KW-0812">Transmembrane</keyword>
<evidence type="ECO:0000313" key="5">
    <source>
        <dbReference type="Proteomes" id="UP001623349"/>
    </source>
</evidence>
<protein>
    <submittedName>
        <fullName evidence="4">Transmembrane protease serine 5</fullName>
    </submittedName>
</protein>
<name>A0ABQ0F4H5_APOSI</name>
<dbReference type="Pfam" id="PF00089">
    <property type="entry name" value="Trypsin"/>
    <property type="match status" value="1"/>
</dbReference>
<keyword evidence="4" id="KW-0645">Protease</keyword>
<accession>A0ABQ0F4H5</accession>
<keyword evidence="1" id="KW-1015">Disulfide bond</keyword>
<dbReference type="PROSITE" id="PS50240">
    <property type="entry name" value="TRYPSIN_DOM"/>
    <property type="match status" value="1"/>
</dbReference>
<dbReference type="Gene3D" id="2.40.10.10">
    <property type="entry name" value="Trypsin-like serine proteases"/>
    <property type="match status" value="2"/>
</dbReference>
<evidence type="ECO:0000259" key="3">
    <source>
        <dbReference type="PROSITE" id="PS50240"/>
    </source>
</evidence>